<protein>
    <recommendedName>
        <fullName evidence="8">DUF3817 domain-containing protein</fullName>
    </recommendedName>
</protein>
<name>A0ABP8ZAV8_9ACTN</name>
<feature type="domain" description="DUF3817" evidence="8">
    <location>
        <begin position="38"/>
        <end position="124"/>
    </location>
</feature>
<evidence type="ECO:0000256" key="4">
    <source>
        <dbReference type="ARBA" id="ARBA00022989"/>
    </source>
</evidence>
<dbReference type="Pfam" id="PF12823">
    <property type="entry name" value="DUF3817"/>
    <property type="match status" value="1"/>
</dbReference>
<gene>
    <name evidence="9" type="ORF">GCM10023217_22610</name>
</gene>
<dbReference type="InterPro" id="IPR023845">
    <property type="entry name" value="DUF3817_TM"/>
</dbReference>
<proteinExistence type="predicted"/>
<organism evidence="9 10">
    <name type="scientific">Gordonia alkaliphila</name>
    <dbReference type="NCBI Taxonomy" id="1053547"/>
    <lineage>
        <taxon>Bacteria</taxon>
        <taxon>Bacillati</taxon>
        <taxon>Actinomycetota</taxon>
        <taxon>Actinomycetes</taxon>
        <taxon>Mycobacteriales</taxon>
        <taxon>Gordoniaceae</taxon>
        <taxon>Gordonia</taxon>
    </lineage>
</organism>
<evidence type="ECO:0000256" key="1">
    <source>
        <dbReference type="ARBA" id="ARBA00004651"/>
    </source>
</evidence>
<evidence type="ECO:0000256" key="5">
    <source>
        <dbReference type="ARBA" id="ARBA00023136"/>
    </source>
</evidence>
<evidence type="ECO:0000256" key="6">
    <source>
        <dbReference type="SAM" id="MobiDB-lite"/>
    </source>
</evidence>
<sequence>MDDAYMSTSPETTSPETTTTEDNASWASRWLDLTHPASRFRLIALIEAITWGLLIIGMGVKYGAGIDAATMVPGMLHGIAFVAFVAIAFWTAVELEWNWKVTVLALLSAIPPFFTLIFEWWAQRAGHLHENAAAATEIDDVEGGHERLTV</sequence>
<dbReference type="NCBIfam" id="TIGR03954">
    <property type="entry name" value="integ_memb_HG"/>
    <property type="match status" value="1"/>
</dbReference>
<feature type="transmembrane region" description="Helical" evidence="7">
    <location>
        <begin position="99"/>
        <end position="121"/>
    </location>
</feature>
<accession>A0ABP8ZAV8</accession>
<evidence type="ECO:0000259" key="8">
    <source>
        <dbReference type="Pfam" id="PF12823"/>
    </source>
</evidence>
<evidence type="ECO:0000256" key="7">
    <source>
        <dbReference type="SAM" id="Phobius"/>
    </source>
</evidence>
<keyword evidence="10" id="KW-1185">Reference proteome</keyword>
<evidence type="ECO:0000256" key="2">
    <source>
        <dbReference type="ARBA" id="ARBA00022475"/>
    </source>
</evidence>
<keyword evidence="5 7" id="KW-0472">Membrane</keyword>
<keyword evidence="4 7" id="KW-1133">Transmembrane helix</keyword>
<feature type="transmembrane region" description="Helical" evidence="7">
    <location>
        <begin position="40"/>
        <end position="60"/>
    </location>
</feature>
<comment type="subcellular location">
    <subcellularLocation>
        <location evidence="1">Cell membrane</location>
        <topology evidence="1">Multi-pass membrane protein</topology>
    </subcellularLocation>
</comment>
<keyword evidence="3 7" id="KW-0812">Transmembrane</keyword>
<feature type="compositionally biased region" description="Low complexity" evidence="6">
    <location>
        <begin position="7"/>
        <end position="21"/>
    </location>
</feature>
<evidence type="ECO:0000256" key="3">
    <source>
        <dbReference type="ARBA" id="ARBA00022692"/>
    </source>
</evidence>
<keyword evidence="2" id="KW-1003">Cell membrane</keyword>
<feature type="region of interest" description="Disordered" evidence="6">
    <location>
        <begin position="1"/>
        <end position="21"/>
    </location>
</feature>
<dbReference type="EMBL" id="BAABIE010000009">
    <property type="protein sequence ID" value="GAA4751367.1"/>
    <property type="molecule type" value="Genomic_DNA"/>
</dbReference>
<dbReference type="PANTHER" id="PTHR40077">
    <property type="entry name" value="MEMBRANE PROTEIN-RELATED"/>
    <property type="match status" value="1"/>
</dbReference>
<comment type="caution">
    <text evidence="9">The sequence shown here is derived from an EMBL/GenBank/DDBJ whole genome shotgun (WGS) entry which is preliminary data.</text>
</comment>
<dbReference type="PANTHER" id="PTHR40077:SF1">
    <property type="entry name" value="MEMBRANE PROTEIN"/>
    <property type="match status" value="1"/>
</dbReference>
<feature type="transmembrane region" description="Helical" evidence="7">
    <location>
        <begin position="72"/>
        <end position="93"/>
    </location>
</feature>
<evidence type="ECO:0000313" key="9">
    <source>
        <dbReference type="EMBL" id="GAA4751367.1"/>
    </source>
</evidence>
<evidence type="ECO:0000313" key="10">
    <source>
        <dbReference type="Proteomes" id="UP001500822"/>
    </source>
</evidence>
<reference evidence="10" key="1">
    <citation type="journal article" date="2019" name="Int. J. Syst. Evol. Microbiol.">
        <title>The Global Catalogue of Microorganisms (GCM) 10K type strain sequencing project: providing services to taxonomists for standard genome sequencing and annotation.</title>
        <authorList>
            <consortium name="The Broad Institute Genomics Platform"/>
            <consortium name="The Broad Institute Genome Sequencing Center for Infectious Disease"/>
            <person name="Wu L."/>
            <person name="Ma J."/>
        </authorList>
    </citation>
    <scope>NUCLEOTIDE SEQUENCE [LARGE SCALE GENOMIC DNA]</scope>
    <source>
        <strain evidence="10">JCM 18077</strain>
    </source>
</reference>
<dbReference type="Proteomes" id="UP001500822">
    <property type="component" value="Unassembled WGS sequence"/>
</dbReference>